<evidence type="ECO:0000313" key="2">
    <source>
        <dbReference type="Proteomes" id="UP000006735"/>
    </source>
</evidence>
<protein>
    <submittedName>
        <fullName evidence="1">Bacteriophage P2-related tail formation protein</fullName>
    </submittedName>
</protein>
<dbReference type="InterPro" id="IPR006521">
    <property type="entry name" value="Tail_protein_I"/>
</dbReference>
<proteinExistence type="predicted"/>
<dbReference type="STRING" id="291331.XOO1699"/>
<dbReference type="HOGENOM" id="CLU_086293_2_1_6"/>
<dbReference type="EMBL" id="AE013598">
    <property type="protein sequence ID" value="AAW74953.1"/>
    <property type="molecule type" value="Genomic_DNA"/>
</dbReference>
<sequence>MTSCTRASMSSSPLPPNATPMERALAAVASRLEGIPLPYPDLWNPDTCPAGHLPWLAWALSVDDWKADWSDAVKRSRLRSAMAIQRRKGTADSVRMVVESFGGAVAIREWWQQEPRGEPHTFELALTLTGADGQSASARFVEEVFAEVERTKPVRAHFSFTQGFQAEARLNVVARGRVTLFLRLQGDAS</sequence>
<dbReference type="NCBIfam" id="TIGR01634">
    <property type="entry name" value="tail_P2_I"/>
    <property type="match status" value="1"/>
</dbReference>
<reference evidence="1 2" key="1">
    <citation type="journal article" date="2005" name="Nucleic Acids Res.">
        <title>The genome sequence of Xanthomonas oryzae pathovar oryzae KACC10331, the bacterial blight pathogen of rice.</title>
        <authorList>
            <person name="Lee B.M."/>
            <person name="Park Y.J."/>
            <person name="Park D.S."/>
            <person name="Kang H.W."/>
            <person name="Kim J.G."/>
            <person name="Song E.S."/>
            <person name="Park I.C."/>
            <person name="Yoon U.H."/>
            <person name="Hahn J.H."/>
            <person name="Koo B.S."/>
            <person name="Lee G.B."/>
            <person name="Kim H."/>
            <person name="Park H.S."/>
            <person name="Yoon K.O."/>
            <person name="Kim J.H."/>
            <person name="Jung C.H."/>
            <person name="Koh N.H."/>
            <person name="Seo J.S."/>
            <person name="Go S.J."/>
        </authorList>
    </citation>
    <scope>NUCLEOTIDE SEQUENCE [LARGE SCALE GENOMIC DNA]</scope>
    <source>
        <strain evidence="2">KACC10331 / KXO85</strain>
    </source>
</reference>
<dbReference type="AlphaFoldDB" id="Q5H268"/>
<evidence type="ECO:0000313" key="1">
    <source>
        <dbReference type="EMBL" id="AAW74953.1"/>
    </source>
</evidence>
<dbReference type="Proteomes" id="UP000006735">
    <property type="component" value="Chromosome"/>
</dbReference>
<keyword evidence="2" id="KW-1185">Reference proteome</keyword>
<dbReference type="Pfam" id="PF09684">
    <property type="entry name" value="Tail_P2_I"/>
    <property type="match status" value="1"/>
</dbReference>
<dbReference type="KEGG" id="xoo:XOO1699"/>
<name>Q5H268_XANOR</name>
<organism evidence="1 2">
    <name type="scientific">Xanthomonas oryzae pv. oryzae (strain KACC10331 / KXO85)</name>
    <dbReference type="NCBI Taxonomy" id="291331"/>
    <lineage>
        <taxon>Bacteria</taxon>
        <taxon>Pseudomonadati</taxon>
        <taxon>Pseudomonadota</taxon>
        <taxon>Gammaproteobacteria</taxon>
        <taxon>Lysobacterales</taxon>
        <taxon>Lysobacteraceae</taxon>
        <taxon>Xanthomonas</taxon>
    </lineage>
</organism>
<gene>
    <name evidence="1" type="primary">gpI</name>
    <name evidence="1" type="ordered locus">XOO1699</name>
</gene>
<accession>Q5H268</accession>